<dbReference type="InterPro" id="IPR022464">
    <property type="entry name" value="Strep_pil_isopept_link"/>
</dbReference>
<dbReference type="NCBIfam" id="TIGR03786">
    <property type="entry name" value="strep_pil_rpt"/>
    <property type="match status" value="1"/>
</dbReference>
<dbReference type="KEGG" id="bliq:INP51_08665"/>
<feature type="chain" id="PRO_5032725868" description="Streptococcal pilin isopeptide linkage domain-containing protein" evidence="3">
    <location>
        <begin position="33"/>
        <end position="230"/>
    </location>
</feature>
<protein>
    <recommendedName>
        <fullName evidence="4">Streptococcal pilin isopeptide linkage domain-containing protein</fullName>
    </recommendedName>
</protein>
<dbReference type="InterPro" id="IPR038174">
    <property type="entry name" value="Strep_pil_link_sf"/>
</dbReference>
<evidence type="ECO:0000259" key="4">
    <source>
        <dbReference type="Pfam" id="PF12892"/>
    </source>
</evidence>
<dbReference type="Pfam" id="PF12892">
    <property type="entry name" value="FctA"/>
    <property type="match status" value="1"/>
</dbReference>
<proteinExistence type="predicted"/>
<dbReference type="EMBL" id="CP063304">
    <property type="protein sequence ID" value="QOV18127.1"/>
    <property type="molecule type" value="Genomic_DNA"/>
</dbReference>
<evidence type="ECO:0000256" key="3">
    <source>
        <dbReference type="SAM" id="SignalP"/>
    </source>
</evidence>
<accession>A0A7M2REW9</accession>
<evidence type="ECO:0000313" key="5">
    <source>
        <dbReference type="EMBL" id="QOV18127.1"/>
    </source>
</evidence>
<sequence>MKVMIKNIGKQALLFCLLVLPVAAFSALPASAAPVAGEVTLEAAQEFTVEEGVPVSDTFTYRMNAITPGAPMPAGSTEGVYRFSIRGNDTVFAGPIEFSQAGTYSYEIAQMTDQRQEGCVYDEQVYRVTVYVDAGLHTNIVVRKSSGKKTSQIHFQNRFSLRPSDPSVKVDPPVKKTGTSGTGTAKTGDDTNLASWIMTMTGSAFTALCFAAFLIKRKQREELHVISREI</sequence>
<dbReference type="Proteomes" id="UP000593601">
    <property type="component" value="Chromosome"/>
</dbReference>
<dbReference type="Gene3D" id="2.60.40.3050">
    <property type="match status" value="1"/>
</dbReference>
<dbReference type="RefSeq" id="WP_193734489.1">
    <property type="nucleotide sequence ID" value="NZ_CP063304.1"/>
</dbReference>
<evidence type="ECO:0000256" key="1">
    <source>
        <dbReference type="SAM" id="MobiDB-lite"/>
    </source>
</evidence>
<keyword evidence="2" id="KW-0472">Membrane</keyword>
<feature type="region of interest" description="Disordered" evidence="1">
    <location>
        <begin position="163"/>
        <end position="186"/>
    </location>
</feature>
<organism evidence="5 6">
    <name type="scientific">Blautia liquoris</name>
    <dbReference type="NCBI Taxonomy" id="2779518"/>
    <lineage>
        <taxon>Bacteria</taxon>
        <taxon>Bacillati</taxon>
        <taxon>Bacillota</taxon>
        <taxon>Clostridia</taxon>
        <taxon>Lachnospirales</taxon>
        <taxon>Lachnospiraceae</taxon>
        <taxon>Blautia</taxon>
    </lineage>
</organism>
<evidence type="ECO:0000256" key="2">
    <source>
        <dbReference type="SAM" id="Phobius"/>
    </source>
</evidence>
<name>A0A7M2REW9_9FIRM</name>
<feature type="domain" description="Streptococcal pilin isopeptide linkage" evidence="4">
    <location>
        <begin position="56"/>
        <end position="159"/>
    </location>
</feature>
<gene>
    <name evidence="5" type="ORF">INP51_08665</name>
</gene>
<keyword evidence="3" id="KW-0732">Signal</keyword>
<reference evidence="5 6" key="1">
    <citation type="submission" date="2020-10" db="EMBL/GenBank/DDBJ databases">
        <title>Blautia liquoris sp.nov., isolated from the mud in a fermentation cellar used for the production of Chinese strong-flavoured liquor.</title>
        <authorList>
            <person name="Lu L."/>
        </authorList>
    </citation>
    <scope>NUCLEOTIDE SEQUENCE [LARGE SCALE GENOMIC DNA]</scope>
    <source>
        <strain evidence="5 6">LZLJ-3</strain>
    </source>
</reference>
<keyword evidence="6" id="KW-1185">Reference proteome</keyword>
<keyword evidence="2" id="KW-1133">Transmembrane helix</keyword>
<feature type="transmembrane region" description="Helical" evidence="2">
    <location>
        <begin position="193"/>
        <end position="215"/>
    </location>
</feature>
<feature type="signal peptide" evidence="3">
    <location>
        <begin position="1"/>
        <end position="32"/>
    </location>
</feature>
<evidence type="ECO:0000313" key="6">
    <source>
        <dbReference type="Proteomes" id="UP000593601"/>
    </source>
</evidence>
<dbReference type="AlphaFoldDB" id="A0A7M2REW9"/>
<keyword evidence="2" id="KW-0812">Transmembrane</keyword>